<feature type="region of interest" description="Disordered" evidence="1">
    <location>
        <begin position="1"/>
        <end position="27"/>
    </location>
</feature>
<dbReference type="EMBL" id="JYDL01000134">
    <property type="protein sequence ID" value="KRX15344.1"/>
    <property type="molecule type" value="Genomic_DNA"/>
</dbReference>
<gene>
    <name evidence="2" type="ORF">T07_5078</name>
</gene>
<reference evidence="2 3" key="1">
    <citation type="submission" date="2015-01" db="EMBL/GenBank/DDBJ databases">
        <title>Evolution of Trichinella species and genotypes.</title>
        <authorList>
            <person name="Korhonen P.K."/>
            <person name="Edoardo P."/>
            <person name="Giuseppe L.R."/>
            <person name="Gasser R.B."/>
        </authorList>
    </citation>
    <scope>NUCLEOTIDE SEQUENCE [LARGE SCALE GENOMIC DNA]</scope>
    <source>
        <strain evidence="2">ISS37</strain>
    </source>
</reference>
<keyword evidence="3" id="KW-1185">Reference proteome</keyword>
<proteinExistence type="predicted"/>
<comment type="caution">
    <text evidence="2">The sequence shown here is derived from an EMBL/GenBank/DDBJ whole genome shotgun (WGS) entry which is preliminary data.</text>
</comment>
<evidence type="ECO:0000313" key="2">
    <source>
        <dbReference type="EMBL" id="KRX15344.1"/>
    </source>
</evidence>
<dbReference type="Proteomes" id="UP000054630">
    <property type="component" value="Unassembled WGS sequence"/>
</dbReference>
<name>A0A0V0RLL3_9BILA</name>
<organism evidence="2 3">
    <name type="scientific">Trichinella nelsoni</name>
    <dbReference type="NCBI Taxonomy" id="6336"/>
    <lineage>
        <taxon>Eukaryota</taxon>
        <taxon>Metazoa</taxon>
        <taxon>Ecdysozoa</taxon>
        <taxon>Nematoda</taxon>
        <taxon>Enoplea</taxon>
        <taxon>Dorylaimia</taxon>
        <taxon>Trichinellida</taxon>
        <taxon>Trichinellidae</taxon>
        <taxon>Trichinella</taxon>
    </lineage>
</organism>
<protein>
    <submittedName>
        <fullName evidence="2">Uncharacterized protein</fullName>
    </submittedName>
</protein>
<evidence type="ECO:0000313" key="3">
    <source>
        <dbReference type="Proteomes" id="UP000054630"/>
    </source>
</evidence>
<accession>A0A0V0RLL3</accession>
<sequence>MKSSDSNLPEKKKNSPTSSDKRQLRTRYSIASNKRQLRTRFSAETNKRQLRTWGSPQLRRHSCFGEACWF</sequence>
<evidence type="ECO:0000256" key="1">
    <source>
        <dbReference type="SAM" id="MobiDB-lite"/>
    </source>
</evidence>
<feature type="compositionally biased region" description="Basic and acidic residues" evidence="1">
    <location>
        <begin position="8"/>
        <end position="23"/>
    </location>
</feature>
<dbReference type="STRING" id="6336.A0A0V0RLL3"/>
<dbReference type="AlphaFoldDB" id="A0A0V0RLL3"/>